<evidence type="ECO:0000313" key="2">
    <source>
        <dbReference type="EMBL" id="KAF2212319.1"/>
    </source>
</evidence>
<dbReference type="AlphaFoldDB" id="A0A6A6FFQ2"/>
<evidence type="ECO:0000313" key="3">
    <source>
        <dbReference type="Proteomes" id="UP000799539"/>
    </source>
</evidence>
<protein>
    <submittedName>
        <fullName evidence="2">Uncharacterized protein</fullName>
    </submittedName>
</protein>
<dbReference type="Proteomes" id="UP000799539">
    <property type="component" value="Unassembled WGS sequence"/>
</dbReference>
<evidence type="ECO:0000256" key="1">
    <source>
        <dbReference type="SAM" id="MobiDB-lite"/>
    </source>
</evidence>
<organism evidence="2 3">
    <name type="scientific">Cercospora zeae-maydis SCOH1-5</name>
    <dbReference type="NCBI Taxonomy" id="717836"/>
    <lineage>
        <taxon>Eukaryota</taxon>
        <taxon>Fungi</taxon>
        <taxon>Dikarya</taxon>
        <taxon>Ascomycota</taxon>
        <taxon>Pezizomycotina</taxon>
        <taxon>Dothideomycetes</taxon>
        <taxon>Dothideomycetidae</taxon>
        <taxon>Mycosphaerellales</taxon>
        <taxon>Mycosphaerellaceae</taxon>
        <taxon>Cercospora</taxon>
    </lineage>
</organism>
<keyword evidence="3" id="KW-1185">Reference proteome</keyword>
<reference evidence="2" key="1">
    <citation type="journal article" date="2020" name="Stud. Mycol.">
        <title>101 Dothideomycetes genomes: a test case for predicting lifestyles and emergence of pathogens.</title>
        <authorList>
            <person name="Haridas S."/>
            <person name="Albert R."/>
            <person name="Binder M."/>
            <person name="Bloem J."/>
            <person name="Labutti K."/>
            <person name="Salamov A."/>
            <person name="Andreopoulos B."/>
            <person name="Baker S."/>
            <person name="Barry K."/>
            <person name="Bills G."/>
            <person name="Bluhm B."/>
            <person name="Cannon C."/>
            <person name="Castanera R."/>
            <person name="Culley D."/>
            <person name="Daum C."/>
            <person name="Ezra D."/>
            <person name="Gonzalez J."/>
            <person name="Henrissat B."/>
            <person name="Kuo A."/>
            <person name="Liang C."/>
            <person name="Lipzen A."/>
            <person name="Lutzoni F."/>
            <person name="Magnuson J."/>
            <person name="Mondo S."/>
            <person name="Nolan M."/>
            <person name="Ohm R."/>
            <person name="Pangilinan J."/>
            <person name="Park H.-J."/>
            <person name="Ramirez L."/>
            <person name="Alfaro M."/>
            <person name="Sun H."/>
            <person name="Tritt A."/>
            <person name="Yoshinaga Y."/>
            <person name="Zwiers L.-H."/>
            <person name="Turgeon B."/>
            <person name="Goodwin S."/>
            <person name="Spatafora J."/>
            <person name="Crous P."/>
            <person name="Grigoriev I."/>
        </authorList>
    </citation>
    <scope>NUCLEOTIDE SEQUENCE</scope>
    <source>
        <strain evidence="2">SCOH1-5</strain>
    </source>
</reference>
<accession>A0A6A6FFQ2</accession>
<feature type="region of interest" description="Disordered" evidence="1">
    <location>
        <begin position="150"/>
        <end position="170"/>
    </location>
</feature>
<proteinExistence type="predicted"/>
<dbReference type="EMBL" id="ML992673">
    <property type="protein sequence ID" value="KAF2212319.1"/>
    <property type="molecule type" value="Genomic_DNA"/>
</dbReference>
<name>A0A6A6FFQ2_9PEZI</name>
<gene>
    <name evidence="2" type="ORF">CERZMDRAFT_84687</name>
</gene>
<sequence length="260" mass="29064">MHNVPVKALVKNHRLSSICDADTCNKTSRQRCNNATVCLSAHHHSSRTSTVLHRTKRRSCFPCPKPRTTTPEFIYFSAYRLSKKNNNQNSHSLPLTDPLQFTPLLHIYISPVVMSECTPKLHVIKERSTSIHTKTEDKITFLHPPASEAVSYSQNTHTAPAEKGQKGKPTKNRLLLSFSVSFRLVSSRSASFHNKTATTKKTLLLLPLPPTQPSTHTYTYTYHIISATPRHAISSHIINHHAAAGSKKNSQNTPCDETKA</sequence>